<reference evidence="3" key="1">
    <citation type="submission" date="2022-11" db="UniProtKB">
        <authorList>
            <consortium name="WormBaseParasite"/>
        </authorList>
    </citation>
    <scope>IDENTIFICATION</scope>
</reference>
<sequence>MINAASSQSGEGHTVENVPLKAHWGDPCKEDGQCEGGLTMQCRNNRCDCLSGFNQILLPSKHFIIL</sequence>
<protein>
    <submittedName>
        <fullName evidence="3">EB domain-containing protein</fullName>
    </submittedName>
</protein>
<keyword evidence="2" id="KW-1185">Reference proteome</keyword>
<dbReference type="WBParaSite" id="nRc.2.0.1.t46964-RA">
    <property type="protein sequence ID" value="nRc.2.0.1.t46964-RA"/>
    <property type="gene ID" value="nRc.2.0.1.g46964"/>
</dbReference>
<evidence type="ECO:0000259" key="1">
    <source>
        <dbReference type="Pfam" id="PF01683"/>
    </source>
</evidence>
<dbReference type="AlphaFoldDB" id="A0A915L7F5"/>
<name>A0A915L7F5_ROMCU</name>
<evidence type="ECO:0000313" key="3">
    <source>
        <dbReference type="WBParaSite" id="nRc.2.0.1.t46964-RA"/>
    </source>
</evidence>
<dbReference type="Pfam" id="PF01683">
    <property type="entry name" value="EB"/>
    <property type="match status" value="1"/>
</dbReference>
<evidence type="ECO:0000313" key="2">
    <source>
        <dbReference type="Proteomes" id="UP000887565"/>
    </source>
</evidence>
<accession>A0A915L7F5</accession>
<dbReference type="Proteomes" id="UP000887565">
    <property type="component" value="Unplaced"/>
</dbReference>
<dbReference type="InterPro" id="IPR006149">
    <property type="entry name" value="EB_dom"/>
</dbReference>
<proteinExistence type="predicted"/>
<feature type="domain" description="EB" evidence="1">
    <location>
        <begin position="21"/>
        <end position="55"/>
    </location>
</feature>
<organism evidence="2 3">
    <name type="scientific">Romanomermis culicivorax</name>
    <name type="common">Nematode worm</name>
    <dbReference type="NCBI Taxonomy" id="13658"/>
    <lineage>
        <taxon>Eukaryota</taxon>
        <taxon>Metazoa</taxon>
        <taxon>Ecdysozoa</taxon>
        <taxon>Nematoda</taxon>
        <taxon>Enoplea</taxon>
        <taxon>Dorylaimia</taxon>
        <taxon>Mermithida</taxon>
        <taxon>Mermithoidea</taxon>
        <taxon>Mermithidae</taxon>
        <taxon>Romanomermis</taxon>
    </lineage>
</organism>